<keyword evidence="3" id="KW-1185">Reference proteome</keyword>
<feature type="region of interest" description="Disordered" evidence="1">
    <location>
        <begin position="48"/>
        <end position="67"/>
    </location>
</feature>
<organism evidence="2 3">
    <name type="scientific">Streptosporangium algeriense</name>
    <dbReference type="NCBI Taxonomy" id="1682748"/>
    <lineage>
        <taxon>Bacteria</taxon>
        <taxon>Bacillati</taxon>
        <taxon>Actinomycetota</taxon>
        <taxon>Actinomycetes</taxon>
        <taxon>Streptosporangiales</taxon>
        <taxon>Streptosporangiaceae</taxon>
        <taxon>Streptosporangium</taxon>
    </lineage>
</organism>
<gene>
    <name evidence="2" type="ORF">ACFQ08_28490</name>
</gene>
<reference evidence="3" key="1">
    <citation type="journal article" date="2019" name="Int. J. Syst. Evol. Microbiol.">
        <title>The Global Catalogue of Microorganisms (GCM) 10K type strain sequencing project: providing services to taxonomists for standard genome sequencing and annotation.</title>
        <authorList>
            <consortium name="The Broad Institute Genomics Platform"/>
            <consortium name="The Broad Institute Genome Sequencing Center for Infectious Disease"/>
            <person name="Wu L."/>
            <person name="Ma J."/>
        </authorList>
    </citation>
    <scope>NUCLEOTIDE SEQUENCE [LARGE SCALE GENOMIC DNA]</scope>
    <source>
        <strain evidence="3">CCUG 62974</strain>
    </source>
</reference>
<accession>A0ABW3DZL2</accession>
<evidence type="ECO:0000313" key="3">
    <source>
        <dbReference type="Proteomes" id="UP001597024"/>
    </source>
</evidence>
<evidence type="ECO:0000313" key="2">
    <source>
        <dbReference type="EMBL" id="MFD0888492.1"/>
    </source>
</evidence>
<feature type="non-terminal residue" evidence="2">
    <location>
        <position position="67"/>
    </location>
</feature>
<dbReference type="EMBL" id="JBHTHX010001356">
    <property type="protein sequence ID" value="MFD0888492.1"/>
    <property type="molecule type" value="Genomic_DNA"/>
</dbReference>
<sequence length="67" mass="6887">MVAILAVTALAVTAGAVFLVLRPADSPAQARTVSPDLRRDTAVRDLARLAPQADLSQASPPPATPAR</sequence>
<protein>
    <submittedName>
        <fullName evidence="2">Uncharacterized protein</fullName>
    </submittedName>
</protein>
<evidence type="ECO:0000256" key="1">
    <source>
        <dbReference type="SAM" id="MobiDB-lite"/>
    </source>
</evidence>
<dbReference type="Proteomes" id="UP001597024">
    <property type="component" value="Unassembled WGS sequence"/>
</dbReference>
<name>A0ABW3DZL2_9ACTN</name>
<proteinExistence type="predicted"/>
<comment type="caution">
    <text evidence="2">The sequence shown here is derived from an EMBL/GenBank/DDBJ whole genome shotgun (WGS) entry which is preliminary data.</text>
</comment>